<dbReference type="EMBL" id="JAENII010000012">
    <property type="protein sequence ID" value="MBK1828270.1"/>
    <property type="molecule type" value="Genomic_DNA"/>
</dbReference>
<dbReference type="InterPro" id="IPR042108">
    <property type="entry name" value="GTPase_HflX_N_sf"/>
</dbReference>
<evidence type="ECO:0000256" key="6">
    <source>
        <dbReference type="HAMAP-Rule" id="MF_00900"/>
    </source>
</evidence>
<dbReference type="NCBIfam" id="TIGR03156">
    <property type="entry name" value="GTP_HflX"/>
    <property type="match status" value="1"/>
</dbReference>
<dbReference type="FunFam" id="3.40.50.11060:FF:000001">
    <property type="entry name" value="GTPase HflX"/>
    <property type="match status" value="1"/>
</dbReference>
<evidence type="ECO:0000256" key="5">
    <source>
        <dbReference type="ARBA" id="ARBA00023134"/>
    </source>
</evidence>
<name>A0A934RH72_9BACT</name>
<dbReference type="InterPro" id="IPR016496">
    <property type="entry name" value="GTPase_HflX"/>
</dbReference>
<dbReference type="CDD" id="cd01878">
    <property type="entry name" value="HflX"/>
    <property type="match status" value="1"/>
</dbReference>
<dbReference type="Gene3D" id="6.10.250.2860">
    <property type="match status" value="1"/>
</dbReference>
<dbReference type="Pfam" id="PF01926">
    <property type="entry name" value="MMR_HSR1"/>
    <property type="match status" value="1"/>
</dbReference>
<keyword evidence="2 8" id="KW-0479">Metal-binding</keyword>
<evidence type="ECO:0000256" key="2">
    <source>
        <dbReference type="ARBA" id="ARBA00022723"/>
    </source>
</evidence>
<evidence type="ECO:0000259" key="10">
    <source>
        <dbReference type="PROSITE" id="PS51705"/>
    </source>
</evidence>
<evidence type="ECO:0000313" key="12">
    <source>
        <dbReference type="Proteomes" id="UP000658278"/>
    </source>
</evidence>
<feature type="binding site" evidence="8">
    <location>
        <position position="242"/>
    </location>
    <ligand>
        <name>Mg(2+)</name>
        <dbReference type="ChEBI" id="CHEBI:18420"/>
    </ligand>
</feature>
<protein>
    <recommendedName>
        <fullName evidence="6">GTPase HflX</fullName>
    </recommendedName>
    <alternativeName>
        <fullName evidence="6">GTP-binding protein HflX</fullName>
    </alternativeName>
</protein>
<dbReference type="GO" id="GO:0003924">
    <property type="term" value="F:GTPase activity"/>
    <property type="evidence" value="ECO:0007669"/>
    <property type="project" value="UniProtKB-UniRule"/>
</dbReference>
<keyword evidence="5 6" id="KW-0342">GTP-binding</keyword>
<dbReference type="SUPFAM" id="SSF52540">
    <property type="entry name" value="P-loop containing nucleoside triphosphate hydrolases"/>
    <property type="match status" value="1"/>
</dbReference>
<dbReference type="InterPro" id="IPR025121">
    <property type="entry name" value="GTPase_HflX_N"/>
</dbReference>
<sequence>MFEVREKPEMVERALLVRLYFDPREADESEALLEELEELVRTLGIGVVEKVLAKSRSMHKKFLCGTGKAAEIVDLAKAHECDCIVFDNQLAPSQQREWEAAADLCVIDREEVILDIFAKRAQTREARLQVELARMQYALPRMARMWGHLDREGGGGSGGSAAARGMGEKQIEVDRRMARVRIDRAKRELEDVRKQRATQRHARERLETPHASIVGYTNAGKSTLLNRLSGSEVLSKDMLFATLDTTTRRIDLPDGQPLLLTDTVGFVRNLPHRLVEAFKATLEESVLADFLIHVLDASSPEVEAFHDTTLSVLAELGAGEKQIITVLNKIDNVSDPDQMAFLRRTFPDAIHASALKDIGIAELLDACSTALASRVQRLRYRIPQSRADLVGLLHRDAKILSTDYEGNDILVHAVVPAAISGKLEGFLTEPPE</sequence>
<keyword evidence="1 6" id="KW-0963">Cytoplasm</keyword>
<comment type="subcellular location">
    <subcellularLocation>
        <location evidence="6">Cytoplasm</location>
    </subcellularLocation>
    <text evidence="6">May associate with membranes.</text>
</comment>
<dbReference type="InterPro" id="IPR032305">
    <property type="entry name" value="GTP-bd_M"/>
</dbReference>
<dbReference type="Gene3D" id="3.40.50.11060">
    <property type="entry name" value="GTPase HflX, N-terminal domain"/>
    <property type="match status" value="1"/>
</dbReference>
<organism evidence="11 12">
    <name type="scientific">Haloferula rosea</name>
    <dbReference type="NCBI Taxonomy" id="490093"/>
    <lineage>
        <taxon>Bacteria</taxon>
        <taxon>Pseudomonadati</taxon>
        <taxon>Verrucomicrobiota</taxon>
        <taxon>Verrucomicrobiia</taxon>
        <taxon>Verrucomicrobiales</taxon>
        <taxon>Verrucomicrobiaceae</taxon>
        <taxon>Haloferula</taxon>
    </lineage>
</organism>
<feature type="binding site" evidence="8">
    <location>
        <position position="222"/>
    </location>
    <ligand>
        <name>Mg(2+)</name>
        <dbReference type="ChEBI" id="CHEBI:18420"/>
    </ligand>
</feature>
<dbReference type="PROSITE" id="PS51705">
    <property type="entry name" value="G_HFLX"/>
    <property type="match status" value="1"/>
</dbReference>
<keyword evidence="9" id="KW-0175">Coiled coil</keyword>
<gene>
    <name evidence="6 11" type="primary">hflX</name>
    <name evidence="11" type="ORF">JIN81_14645</name>
</gene>
<feature type="binding site" evidence="7">
    <location>
        <begin position="262"/>
        <end position="265"/>
    </location>
    <ligand>
        <name>GTP</name>
        <dbReference type="ChEBI" id="CHEBI:37565"/>
    </ligand>
</feature>
<comment type="subunit">
    <text evidence="6">Monomer. Associates with the 50S ribosomal subunit.</text>
</comment>
<dbReference type="Pfam" id="PF13167">
    <property type="entry name" value="GTP-bdg_N"/>
    <property type="match status" value="1"/>
</dbReference>
<dbReference type="PIRSF" id="PIRSF006809">
    <property type="entry name" value="GTP-binding_hflX_prd"/>
    <property type="match status" value="1"/>
</dbReference>
<comment type="cofactor">
    <cofactor evidence="8">
        <name>Mg(2+)</name>
        <dbReference type="ChEBI" id="CHEBI:18420"/>
    </cofactor>
</comment>
<dbReference type="PANTHER" id="PTHR10229">
    <property type="entry name" value="GTP-BINDING PROTEIN HFLX"/>
    <property type="match status" value="1"/>
</dbReference>
<comment type="caution">
    <text evidence="11">The sequence shown here is derived from an EMBL/GenBank/DDBJ whole genome shotgun (WGS) entry which is preliminary data.</text>
</comment>
<dbReference type="PANTHER" id="PTHR10229:SF0">
    <property type="entry name" value="GTP-BINDING PROTEIN 6-RELATED"/>
    <property type="match status" value="1"/>
</dbReference>
<keyword evidence="12" id="KW-1185">Reference proteome</keyword>
<feature type="binding site" evidence="7">
    <location>
        <begin position="215"/>
        <end position="222"/>
    </location>
    <ligand>
        <name>GTP</name>
        <dbReference type="ChEBI" id="CHEBI:37565"/>
    </ligand>
</feature>
<proteinExistence type="inferred from homology"/>
<feature type="binding site" evidence="7">
    <location>
        <begin position="328"/>
        <end position="331"/>
    </location>
    <ligand>
        <name>GTP</name>
        <dbReference type="ChEBI" id="CHEBI:37565"/>
    </ligand>
</feature>
<dbReference type="InterPro" id="IPR006073">
    <property type="entry name" value="GTP-bd"/>
</dbReference>
<dbReference type="Pfam" id="PF16360">
    <property type="entry name" value="GTP-bdg_M"/>
    <property type="match status" value="1"/>
</dbReference>
<dbReference type="GO" id="GO:0046872">
    <property type="term" value="F:metal ion binding"/>
    <property type="evidence" value="ECO:0007669"/>
    <property type="project" value="UniProtKB-KW"/>
</dbReference>
<evidence type="ECO:0000256" key="8">
    <source>
        <dbReference type="PIRSR" id="PIRSR006809-2"/>
    </source>
</evidence>
<evidence type="ECO:0000256" key="1">
    <source>
        <dbReference type="ARBA" id="ARBA00022490"/>
    </source>
</evidence>
<dbReference type="InterPro" id="IPR027417">
    <property type="entry name" value="P-loop_NTPase"/>
</dbReference>
<reference evidence="11" key="1">
    <citation type="submission" date="2021-01" db="EMBL/GenBank/DDBJ databases">
        <title>Modified the classification status of verrucomicrobia.</title>
        <authorList>
            <person name="Feng X."/>
        </authorList>
    </citation>
    <scope>NUCLEOTIDE SEQUENCE</scope>
    <source>
        <strain evidence="11">KCTC 22201</strain>
    </source>
</reference>
<dbReference type="GO" id="GO:0005737">
    <property type="term" value="C:cytoplasm"/>
    <property type="evidence" value="ECO:0007669"/>
    <property type="project" value="UniProtKB-SubCell"/>
</dbReference>
<evidence type="ECO:0000256" key="9">
    <source>
        <dbReference type="SAM" id="Coils"/>
    </source>
</evidence>
<dbReference type="GO" id="GO:0005525">
    <property type="term" value="F:GTP binding"/>
    <property type="evidence" value="ECO:0007669"/>
    <property type="project" value="UniProtKB-UniRule"/>
</dbReference>
<evidence type="ECO:0000313" key="11">
    <source>
        <dbReference type="EMBL" id="MBK1828270.1"/>
    </source>
</evidence>
<feature type="domain" description="Hflx-type G" evidence="10">
    <location>
        <begin position="209"/>
        <end position="375"/>
    </location>
</feature>
<feature type="binding site" evidence="7">
    <location>
        <begin position="353"/>
        <end position="355"/>
    </location>
    <ligand>
        <name>GTP</name>
        <dbReference type="ChEBI" id="CHEBI:37565"/>
    </ligand>
</feature>
<evidence type="ECO:0000256" key="3">
    <source>
        <dbReference type="ARBA" id="ARBA00022741"/>
    </source>
</evidence>
<dbReference type="GO" id="GO:0043022">
    <property type="term" value="F:ribosome binding"/>
    <property type="evidence" value="ECO:0007669"/>
    <property type="project" value="TreeGrafter"/>
</dbReference>
<keyword evidence="3 6" id="KW-0547">Nucleotide-binding</keyword>
<keyword evidence="4 8" id="KW-0460">Magnesium</keyword>
<evidence type="ECO:0000256" key="7">
    <source>
        <dbReference type="PIRSR" id="PIRSR006809-1"/>
    </source>
</evidence>
<accession>A0A934RH72</accession>
<dbReference type="RefSeq" id="WP_200281358.1">
    <property type="nucleotide sequence ID" value="NZ_JAENII010000012.1"/>
</dbReference>
<dbReference type="AlphaFoldDB" id="A0A934RH72"/>
<feature type="binding site" evidence="7">
    <location>
        <begin position="240"/>
        <end position="244"/>
    </location>
    <ligand>
        <name>GTP</name>
        <dbReference type="ChEBI" id="CHEBI:37565"/>
    </ligand>
</feature>
<feature type="coiled-coil region" evidence="9">
    <location>
        <begin position="175"/>
        <end position="202"/>
    </location>
</feature>
<dbReference type="HAMAP" id="MF_00900">
    <property type="entry name" value="GTPase_HflX"/>
    <property type="match status" value="1"/>
</dbReference>
<evidence type="ECO:0000256" key="4">
    <source>
        <dbReference type="ARBA" id="ARBA00022842"/>
    </source>
</evidence>
<dbReference type="Gene3D" id="3.40.50.300">
    <property type="entry name" value="P-loop containing nucleotide triphosphate hydrolases"/>
    <property type="match status" value="1"/>
</dbReference>
<dbReference type="Proteomes" id="UP000658278">
    <property type="component" value="Unassembled WGS sequence"/>
</dbReference>
<comment type="function">
    <text evidence="6">GTPase that associates with the 50S ribosomal subunit and may have a role during protein synthesis or ribosome biogenesis.</text>
</comment>
<comment type="similarity">
    <text evidence="6">Belongs to the TRAFAC class OBG-HflX-like GTPase superfamily. HflX GTPase family.</text>
</comment>
<dbReference type="InterPro" id="IPR030394">
    <property type="entry name" value="G_HFLX_dom"/>
</dbReference>